<reference evidence="1" key="1">
    <citation type="submission" date="2022-07" db="EMBL/GenBank/DDBJ databases">
        <title>Phylogenomic reconstructions and comparative analyses of Kickxellomycotina fungi.</title>
        <authorList>
            <person name="Reynolds N.K."/>
            <person name="Stajich J.E."/>
            <person name="Barry K."/>
            <person name="Grigoriev I.V."/>
            <person name="Crous P."/>
            <person name="Smith M.E."/>
        </authorList>
    </citation>
    <scope>NUCLEOTIDE SEQUENCE</scope>
    <source>
        <strain evidence="1">IMI 214461</strain>
    </source>
</reference>
<dbReference type="EMBL" id="JANBQF010000203">
    <property type="protein sequence ID" value="KAJ2003687.1"/>
    <property type="molecule type" value="Genomic_DNA"/>
</dbReference>
<protein>
    <submittedName>
        <fullName evidence="1">Uncharacterized protein</fullName>
    </submittedName>
</protein>
<sequence>MAQLLPTPGLWDYDTWRAYSSDQRTSRAFGVLDGDLIERFLELSPEMQRLVVTGGGALIDADELEAAERRCKAEYWASHSRIESEGEVAVLAQMSVSDITQREDDMSVEYIVRLVASLSRLH</sequence>
<dbReference type="Gene3D" id="1.10.150.910">
    <property type="match status" value="1"/>
</dbReference>
<gene>
    <name evidence="1" type="ORF">H4R26_002929</name>
</gene>
<comment type="caution">
    <text evidence="1">The sequence shown here is derived from an EMBL/GenBank/DDBJ whole genome shotgun (WGS) entry which is preliminary data.</text>
</comment>
<evidence type="ECO:0000313" key="1">
    <source>
        <dbReference type="EMBL" id="KAJ2003687.1"/>
    </source>
</evidence>
<evidence type="ECO:0000313" key="2">
    <source>
        <dbReference type="Proteomes" id="UP001150907"/>
    </source>
</evidence>
<dbReference type="Proteomes" id="UP001150907">
    <property type="component" value="Unassembled WGS sequence"/>
</dbReference>
<dbReference type="AlphaFoldDB" id="A0A9W8EJ18"/>
<organism evidence="1 2">
    <name type="scientific">Coemansia thaxteri</name>
    <dbReference type="NCBI Taxonomy" id="2663907"/>
    <lineage>
        <taxon>Eukaryota</taxon>
        <taxon>Fungi</taxon>
        <taxon>Fungi incertae sedis</taxon>
        <taxon>Zoopagomycota</taxon>
        <taxon>Kickxellomycotina</taxon>
        <taxon>Kickxellomycetes</taxon>
        <taxon>Kickxellales</taxon>
        <taxon>Kickxellaceae</taxon>
        <taxon>Coemansia</taxon>
    </lineage>
</organism>
<proteinExistence type="predicted"/>
<accession>A0A9W8EJ18</accession>
<keyword evidence="2" id="KW-1185">Reference proteome</keyword>
<dbReference type="OrthoDB" id="433457at2759"/>
<name>A0A9W8EJ18_9FUNG</name>